<keyword evidence="7 8" id="KW-0998">Cell outer membrane</keyword>
<feature type="chain" id="PRO_5046895803" evidence="10">
    <location>
        <begin position="22"/>
        <end position="1039"/>
    </location>
</feature>
<keyword evidence="2 8" id="KW-0813">Transport</keyword>
<evidence type="ECO:0000256" key="6">
    <source>
        <dbReference type="ARBA" id="ARBA00023136"/>
    </source>
</evidence>
<dbReference type="Pfam" id="PF00593">
    <property type="entry name" value="TonB_dep_Rec_b-barrel"/>
    <property type="match status" value="1"/>
</dbReference>
<reference evidence="13 14" key="1">
    <citation type="submission" date="2020-10" db="EMBL/GenBank/DDBJ databases">
        <title>Mucilaginibacter mali sp. nov., isolated from rhizosphere soil of apple orchard.</title>
        <authorList>
            <person name="Lee J.-S."/>
            <person name="Kim H.S."/>
            <person name="Kim J.-S."/>
        </authorList>
    </citation>
    <scope>NUCLEOTIDE SEQUENCE [LARGE SCALE GENOMIC DNA]</scope>
    <source>
        <strain evidence="13 14">KCTC 23157</strain>
    </source>
</reference>
<feature type="signal peptide" evidence="10">
    <location>
        <begin position="1"/>
        <end position="21"/>
    </location>
</feature>
<dbReference type="Proteomes" id="UP000632774">
    <property type="component" value="Unassembled WGS sequence"/>
</dbReference>
<evidence type="ECO:0000256" key="7">
    <source>
        <dbReference type="ARBA" id="ARBA00023237"/>
    </source>
</evidence>
<dbReference type="SUPFAM" id="SSF49464">
    <property type="entry name" value="Carboxypeptidase regulatory domain-like"/>
    <property type="match status" value="1"/>
</dbReference>
<dbReference type="NCBIfam" id="TIGR04056">
    <property type="entry name" value="OMP_RagA_SusC"/>
    <property type="match status" value="1"/>
</dbReference>
<evidence type="ECO:0000256" key="9">
    <source>
        <dbReference type="RuleBase" id="RU003357"/>
    </source>
</evidence>
<dbReference type="SUPFAM" id="SSF56935">
    <property type="entry name" value="Porins"/>
    <property type="match status" value="1"/>
</dbReference>
<dbReference type="Gene3D" id="2.40.170.20">
    <property type="entry name" value="TonB-dependent receptor, beta-barrel domain"/>
    <property type="match status" value="1"/>
</dbReference>
<feature type="domain" description="TonB-dependent receptor plug" evidence="12">
    <location>
        <begin position="117"/>
        <end position="245"/>
    </location>
</feature>
<dbReference type="InterPro" id="IPR023996">
    <property type="entry name" value="TonB-dep_OMP_SusC/RagA"/>
</dbReference>
<dbReference type="Pfam" id="PF13715">
    <property type="entry name" value="CarbopepD_reg_2"/>
    <property type="match status" value="1"/>
</dbReference>
<evidence type="ECO:0000256" key="4">
    <source>
        <dbReference type="ARBA" id="ARBA00022692"/>
    </source>
</evidence>
<dbReference type="EMBL" id="JADFFM010000002">
    <property type="protein sequence ID" value="MBE9667364.1"/>
    <property type="molecule type" value="Genomic_DNA"/>
</dbReference>
<dbReference type="InterPro" id="IPR039426">
    <property type="entry name" value="TonB-dep_rcpt-like"/>
</dbReference>
<dbReference type="PROSITE" id="PS52016">
    <property type="entry name" value="TONB_DEPENDENT_REC_3"/>
    <property type="match status" value="1"/>
</dbReference>
<evidence type="ECO:0000313" key="14">
    <source>
        <dbReference type="Proteomes" id="UP000632774"/>
    </source>
</evidence>
<keyword evidence="4 8" id="KW-0812">Transmembrane</keyword>
<keyword evidence="10" id="KW-0732">Signal</keyword>
<dbReference type="RefSeq" id="WP_194106834.1">
    <property type="nucleotide sequence ID" value="NZ_JADFFM010000002.1"/>
</dbReference>
<organism evidence="13 14">
    <name type="scientific">Mucilaginibacter boryungensis</name>
    <dbReference type="NCBI Taxonomy" id="768480"/>
    <lineage>
        <taxon>Bacteria</taxon>
        <taxon>Pseudomonadati</taxon>
        <taxon>Bacteroidota</taxon>
        <taxon>Sphingobacteriia</taxon>
        <taxon>Sphingobacteriales</taxon>
        <taxon>Sphingobacteriaceae</taxon>
        <taxon>Mucilaginibacter</taxon>
    </lineage>
</organism>
<dbReference type="InterPro" id="IPR008969">
    <property type="entry name" value="CarboxyPept-like_regulatory"/>
</dbReference>
<keyword evidence="5 9" id="KW-0798">TonB box</keyword>
<evidence type="ECO:0000256" key="3">
    <source>
        <dbReference type="ARBA" id="ARBA00022452"/>
    </source>
</evidence>
<dbReference type="Gene3D" id="2.170.130.10">
    <property type="entry name" value="TonB-dependent receptor, plug domain"/>
    <property type="match status" value="1"/>
</dbReference>
<evidence type="ECO:0000256" key="8">
    <source>
        <dbReference type="PROSITE-ProRule" id="PRU01360"/>
    </source>
</evidence>
<evidence type="ECO:0000256" key="2">
    <source>
        <dbReference type="ARBA" id="ARBA00022448"/>
    </source>
</evidence>
<feature type="domain" description="TonB-dependent receptor-like beta-barrel" evidence="11">
    <location>
        <begin position="410"/>
        <end position="890"/>
    </location>
</feature>
<name>A0ABR9XJ16_9SPHI</name>
<keyword evidence="6 8" id="KW-0472">Membrane</keyword>
<accession>A0ABR9XJ16</accession>
<dbReference type="InterPro" id="IPR037066">
    <property type="entry name" value="Plug_dom_sf"/>
</dbReference>
<evidence type="ECO:0000313" key="13">
    <source>
        <dbReference type="EMBL" id="MBE9667364.1"/>
    </source>
</evidence>
<gene>
    <name evidence="13" type="ORF">IRJ18_13415</name>
</gene>
<comment type="subcellular location">
    <subcellularLocation>
        <location evidence="1 8">Cell outer membrane</location>
        <topology evidence="1 8">Multi-pass membrane protein</topology>
    </subcellularLocation>
</comment>
<dbReference type="Gene3D" id="2.60.40.1120">
    <property type="entry name" value="Carboxypeptidase-like, regulatory domain"/>
    <property type="match status" value="1"/>
</dbReference>
<proteinExistence type="inferred from homology"/>
<keyword evidence="3 8" id="KW-1134">Transmembrane beta strand</keyword>
<evidence type="ECO:0000256" key="10">
    <source>
        <dbReference type="SAM" id="SignalP"/>
    </source>
</evidence>
<keyword evidence="14" id="KW-1185">Reference proteome</keyword>
<protein>
    <submittedName>
        <fullName evidence="13">SusC/RagA family TonB-linked outer membrane protein</fullName>
    </submittedName>
</protein>
<dbReference type="InterPro" id="IPR036942">
    <property type="entry name" value="Beta-barrel_TonB_sf"/>
</dbReference>
<comment type="caution">
    <text evidence="13">The sequence shown here is derived from an EMBL/GenBank/DDBJ whole genome shotgun (WGS) entry which is preliminary data.</text>
</comment>
<evidence type="ECO:0000259" key="11">
    <source>
        <dbReference type="Pfam" id="PF00593"/>
    </source>
</evidence>
<sequence>MKKSLLFFFLGLCCWTMQTYAQSISITGKVTSAEDGFPLPGVTVKVKNGTAAVSTNTDGVYHINANAGQVLVFTFVGMVKQEITVGSNTTINVKMATDAGNINEVVVTAYGINRDKASLGYAAQTVKGDDVSQTQREDFFGGLQGRVAGLSINSTSGNPGASAQIVLRGFTSISGDNNALIVVDGVPINNTTLNQTFALVSQGANRDQDYSNRGMDINPADIETYTIMKGPEATALYGSAGAGGAILITTKKGKAGTGTVNYSTSYRLEKLVKSPERQTEYNLGDAGGVFLGTTSNFFGPKFLPGTPIFDNYKNFFQTGKAMKQNVALEGGTDKLTYRWSNEYSDNQGVIPTTDYRRFSTRLTGSAVISPLLKVTTTMNYINSSNTKGYKGANGILMGLLRFSPAFDIRQYQDANGNRITHFSSIYNEYDNPLWSVNKDPQVDKVDRFISNVNFNITPNKWLSINAIVGADITNTVGSNVYNGQSYKGSGSSTAPTGGYILTYQDLSKLYNGSLVATARSKMGSFTGTYILGATIDYFNGTTNSQSGTKFYDPNFYSINNTLPLTRQAAINVNRYDDEGFFAQAIFGYKSILYFTLTGRVDGVSKLMPSINAATGLKADGHPFFGYPSASMAFNFTDLESVKNALPFLDYGKYRISYALTGKGPFRQYALGSNYVGTNTTGGGYALSVNGGNPDLKPETTRNFETGIEMQFLHNRLGIDFNYYNLESIHQIIFPRLSYGSGFILKLLNGGEVRNRGIEVVLSGTPVKTSKFNWDIKLNYTQNRGTVISLAEELPELYDSDSQIVGLLRSAATPGASTGTVTGVRYDRNKYGQVVISPSSGLPIVSDLTYYPIGDRTPKFTLGIVNQFRYGRFNFSMLWDLRYGGDVVNQTEFEAYTKGISIKTLDRETPRVITGVLNDGLQNTDHPTPNNIAITPYSNSGYYTNPAPEVFVEHNIKAFRLRDATLGYDFPPSALAKTGFIKTLGVFFTVTDAILITNYTGLDPESNSLTAGSGGIGGYGIDYGNIGKPIGFNLGLRVKL</sequence>
<dbReference type="InterPro" id="IPR000531">
    <property type="entry name" value="Beta-barrel_TonB"/>
</dbReference>
<comment type="similarity">
    <text evidence="8 9">Belongs to the TonB-dependent receptor family.</text>
</comment>
<evidence type="ECO:0000259" key="12">
    <source>
        <dbReference type="Pfam" id="PF07715"/>
    </source>
</evidence>
<evidence type="ECO:0000256" key="1">
    <source>
        <dbReference type="ARBA" id="ARBA00004571"/>
    </source>
</evidence>
<dbReference type="InterPro" id="IPR012910">
    <property type="entry name" value="Plug_dom"/>
</dbReference>
<dbReference type="Pfam" id="PF07715">
    <property type="entry name" value="Plug"/>
    <property type="match status" value="1"/>
</dbReference>
<evidence type="ECO:0000256" key="5">
    <source>
        <dbReference type="ARBA" id="ARBA00023077"/>
    </source>
</evidence>